<keyword evidence="2" id="KW-0456">Lyase</keyword>
<dbReference type="GO" id="GO:0016829">
    <property type="term" value="F:lyase activity"/>
    <property type="evidence" value="ECO:0007669"/>
    <property type="project" value="UniProtKB-KW"/>
</dbReference>
<proteinExistence type="predicted"/>
<evidence type="ECO:0000313" key="3">
    <source>
        <dbReference type="Proteomes" id="UP000199603"/>
    </source>
</evidence>
<dbReference type="AlphaFoldDB" id="A0A1G7A485"/>
<name>A0A1G7A485_9GAMM</name>
<dbReference type="EMBL" id="FNAG01000018">
    <property type="protein sequence ID" value="SDE08696.1"/>
    <property type="molecule type" value="Genomic_DNA"/>
</dbReference>
<reference evidence="2 3" key="1">
    <citation type="submission" date="2016-10" db="EMBL/GenBank/DDBJ databases">
        <authorList>
            <person name="de Groot N.N."/>
        </authorList>
    </citation>
    <scope>NUCLEOTIDE SEQUENCE [LARGE SCALE GENOMIC DNA]</scope>
    <source>
        <strain evidence="2 3">DSM 16957</strain>
    </source>
</reference>
<protein>
    <submittedName>
        <fullName evidence="2">Chorismate lyase / 3-hydroxybenzoate synthase</fullName>
    </submittedName>
</protein>
<dbReference type="RefSeq" id="WP_245680069.1">
    <property type="nucleotide sequence ID" value="NZ_FNAG01000018.1"/>
</dbReference>
<dbReference type="Pfam" id="PF21168">
    <property type="entry name" value="FkbO_Hyg5-like_N"/>
    <property type="match status" value="1"/>
</dbReference>
<dbReference type="Gene3D" id="3.30.1330.40">
    <property type="entry name" value="RutC-like"/>
    <property type="match status" value="1"/>
</dbReference>
<accession>A0A1G7A485</accession>
<dbReference type="InterPro" id="IPR035959">
    <property type="entry name" value="RutC-like_sf"/>
</dbReference>
<evidence type="ECO:0000313" key="2">
    <source>
        <dbReference type="EMBL" id="SDE08696.1"/>
    </source>
</evidence>
<dbReference type="Proteomes" id="UP000199603">
    <property type="component" value="Unassembled WGS sequence"/>
</dbReference>
<keyword evidence="3" id="KW-1185">Reference proteome</keyword>
<dbReference type="InterPro" id="IPR049368">
    <property type="entry name" value="FkbO_Hyg5-like_N"/>
</dbReference>
<organism evidence="2 3">
    <name type="scientific">Aquimonas voraii</name>
    <dbReference type="NCBI Taxonomy" id="265719"/>
    <lineage>
        <taxon>Bacteria</taxon>
        <taxon>Pseudomonadati</taxon>
        <taxon>Pseudomonadota</taxon>
        <taxon>Gammaproteobacteria</taxon>
        <taxon>Lysobacterales</taxon>
        <taxon>Lysobacteraceae</taxon>
        <taxon>Aquimonas</taxon>
    </lineage>
</organism>
<gene>
    <name evidence="2" type="ORF">SAMN04488509_1181</name>
</gene>
<sequence>MSAQPRLDQPAFALTPGYVRSRDPRSLLGPRTLAVFGFGAAAPGQLEDPRYLRVPLQPLEPEGIDTYEVWTCSEAVEPWREGLIGGGRSASLCFGSLQLHEDQAGPAATAERAYRLLAEHRHAAAHPHLLRLWNYLDAIVEGEGDAERYRQFCVGRAEALDIPDEALPAATAIGHREGTRLLQVYWLASTRPGLPVENPRQVPAYRYPRSYGPRAPSFARAMRADPVDALPLMISGTAAVVGHASLHHDSIVAQLRETFDNFDSLLGAARAADARIAPAFGAHALLKVYLRDAAALPELQATLSRLLPADVPRLILQGDICRRELAVEIDGFHG</sequence>
<dbReference type="SUPFAM" id="SSF55298">
    <property type="entry name" value="YjgF-like"/>
    <property type="match status" value="1"/>
</dbReference>
<feature type="domain" description="Chorismatase FkbO/Hyg5-like N-terminal" evidence="1">
    <location>
        <begin position="68"/>
        <end position="188"/>
    </location>
</feature>
<evidence type="ECO:0000259" key="1">
    <source>
        <dbReference type="Pfam" id="PF21168"/>
    </source>
</evidence>
<dbReference type="STRING" id="265719.SAMN04488509_1181"/>